<protein>
    <submittedName>
        <fullName evidence="4">TetR family transcriptional regulator</fullName>
    </submittedName>
</protein>
<dbReference type="OrthoDB" id="5190841at2"/>
<accession>A0A3D9SFW5</accession>
<comment type="caution">
    <text evidence="4">The sequence shown here is derived from an EMBL/GenBank/DDBJ whole genome shotgun (WGS) entry which is preliminary data.</text>
</comment>
<proteinExistence type="predicted"/>
<evidence type="ECO:0000313" key="4">
    <source>
        <dbReference type="EMBL" id="REE94792.1"/>
    </source>
</evidence>
<evidence type="ECO:0000259" key="3">
    <source>
        <dbReference type="PROSITE" id="PS50977"/>
    </source>
</evidence>
<dbReference type="Pfam" id="PF00440">
    <property type="entry name" value="TetR_N"/>
    <property type="match status" value="1"/>
</dbReference>
<dbReference type="PANTHER" id="PTHR30055">
    <property type="entry name" value="HTH-TYPE TRANSCRIPTIONAL REGULATOR RUTR"/>
    <property type="match status" value="1"/>
</dbReference>
<dbReference type="PANTHER" id="PTHR30055:SF209">
    <property type="entry name" value="POSSIBLE TRANSCRIPTIONAL REGULATORY PROTEIN (PROBABLY TETR-FAMILY)"/>
    <property type="match status" value="1"/>
</dbReference>
<dbReference type="InterPro" id="IPR001647">
    <property type="entry name" value="HTH_TetR"/>
</dbReference>
<dbReference type="Proteomes" id="UP000256661">
    <property type="component" value="Unassembled WGS sequence"/>
</dbReference>
<dbReference type="InterPro" id="IPR050109">
    <property type="entry name" value="HTH-type_TetR-like_transc_reg"/>
</dbReference>
<dbReference type="PRINTS" id="PR00455">
    <property type="entry name" value="HTHTETR"/>
</dbReference>
<name>A0A3D9SFW5_9ACTN</name>
<dbReference type="GO" id="GO:0003700">
    <property type="term" value="F:DNA-binding transcription factor activity"/>
    <property type="evidence" value="ECO:0007669"/>
    <property type="project" value="TreeGrafter"/>
</dbReference>
<evidence type="ECO:0000256" key="1">
    <source>
        <dbReference type="ARBA" id="ARBA00023125"/>
    </source>
</evidence>
<dbReference type="Gene3D" id="1.10.357.10">
    <property type="entry name" value="Tetracycline Repressor, domain 2"/>
    <property type="match status" value="1"/>
</dbReference>
<dbReference type="AlphaFoldDB" id="A0A3D9SFW5"/>
<feature type="DNA-binding region" description="H-T-H motif" evidence="2">
    <location>
        <begin position="47"/>
        <end position="66"/>
    </location>
</feature>
<gene>
    <name evidence="4" type="ORF">DFJ69_0154</name>
</gene>
<dbReference type="RefSeq" id="WP_116020690.1">
    <property type="nucleotide sequence ID" value="NZ_QTTT01000001.1"/>
</dbReference>
<keyword evidence="5" id="KW-1185">Reference proteome</keyword>
<dbReference type="InterPro" id="IPR009057">
    <property type="entry name" value="Homeodomain-like_sf"/>
</dbReference>
<sequence>MTVRFITETLPVIGQGPAERADAARSRRKILRAAAELVAEGGAEKLSLDEVAHAAQVGIGTVYRRFGDRAGLLLALLDGGERRFQEDFMQGPPPLGPGAPPAERVRAFLHAIVDHVERQPDLLLVAEGVAPQIRYGSGHHATRRLHLVTLLGALLPGAKVHYLAEALLAPLTPSLIVYQRRHQGLSVEEIKSGLDDLLRLTLGRL</sequence>
<evidence type="ECO:0000313" key="5">
    <source>
        <dbReference type="Proteomes" id="UP000256661"/>
    </source>
</evidence>
<dbReference type="PROSITE" id="PS50977">
    <property type="entry name" value="HTH_TETR_2"/>
    <property type="match status" value="1"/>
</dbReference>
<feature type="domain" description="HTH tetR-type" evidence="3">
    <location>
        <begin position="24"/>
        <end position="84"/>
    </location>
</feature>
<dbReference type="GO" id="GO:0000976">
    <property type="term" value="F:transcription cis-regulatory region binding"/>
    <property type="evidence" value="ECO:0007669"/>
    <property type="project" value="TreeGrafter"/>
</dbReference>
<evidence type="ECO:0000256" key="2">
    <source>
        <dbReference type="PROSITE-ProRule" id="PRU00335"/>
    </source>
</evidence>
<dbReference type="SUPFAM" id="SSF46689">
    <property type="entry name" value="Homeodomain-like"/>
    <property type="match status" value="1"/>
</dbReference>
<dbReference type="EMBL" id="QTTT01000001">
    <property type="protein sequence ID" value="REE94792.1"/>
    <property type="molecule type" value="Genomic_DNA"/>
</dbReference>
<keyword evidence="1 2" id="KW-0238">DNA-binding</keyword>
<reference evidence="4 5" key="1">
    <citation type="submission" date="2018-08" db="EMBL/GenBank/DDBJ databases">
        <title>Sequencing the genomes of 1000 actinobacteria strains.</title>
        <authorList>
            <person name="Klenk H.-P."/>
        </authorList>
    </citation>
    <scope>NUCLEOTIDE SEQUENCE [LARGE SCALE GENOMIC DNA]</scope>
    <source>
        <strain evidence="4 5">DSM 43927</strain>
    </source>
</reference>
<organism evidence="4 5">
    <name type="scientific">Thermomonospora umbrina</name>
    <dbReference type="NCBI Taxonomy" id="111806"/>
    <lineage>
        <taxon>Bacteria</taxon>
        <taxon>Bacillati</taxon>
        <taxon>Actinomycetota</taxon>
        <taxon>Actinomycetes</taxon>
        <taxon>Streptosporangiales</taxon>
        <taxon>Thermomonosporaceae</taxon>
        <taxon>Thermomonospora</taxon>
    </lineage>
</organism>